<dbReference type="CDD" id="cd00761">
    <property type="entry name" value="Glyco_tranf_GTA_type"/>
    <property type="match status" value="1"/>
</dbReference>
<sequence>MPEFSVIIPLYNKEKDIEKTMASLFAQRFSDFEIIVVNDGSTDGSEKVIKSFTDPRIKLFSKKNEGVAKTRNFGVEKASAQHIAFLDADDYWHANHLENLDYLIKKFPEQQWYCTAYEKKHNQKLTTAMISPIMDKKEWSGIVDDYFKNSLIDALAWTSAVCMKKSFFQKLGGFDATITNGAGEDTDLWIRAALASPLVFSTRISARHNLDGSNRISHTPTKNRVFLNPDNYEEIAQKNPYLKKYLDINRFSFAIQHKLANDLDSFKEYVKKLDVENLNAKQRFLLNQPRGILILLIRMKVLFESFGTRLTAYKS</sequence>
<dbReference type="InterPro" id="IPR001173">
    <property type="entry name" value="Glyco_trans_2-like"/>
</dbReference>
<gene>
    <name evidence="2" type="ORF">EI546_14835</name>
</gene>
<dbReference type="KEGG" id="aev:EI546_14835"/>
<proteinExistence type="predicted"/>
<dbReference type="Proteomes" id="UP000285517">
    <property type="component" value="Chromosome"/>
</dbReference>
<dbReference type="Pfam" id="PF00535">
    <property type="entry name" value="Glycos_transf_2"/>
    <property type="match status" value="1"/>
</dbReference>
<accession>A0A410G6M1</accession>
<dbReference type="PANTHER" id="PTHR43685">
    <property type="entry name" value="GLYCOSYLTRANSFERASE"/>
    <property type="match status" value="1"/>
</dbReference>
<protein>
    <submittedName>
        <fullName evidence="2">Glycosyltransferase family 2 protein</fullName>
    </submittedName>
</protein>
<dbReference type="Gene3D" id="3.90.550.10">
    <property type="entry name" value="Spore Coat Polysaccharide Biosynthesis Protein SpsA, Chain A"/>
    <property type="match status" value="1"/>
</dbReference>
<dbReference type="InterPro" id="IPR029044">
    <property type="entry name" value="Nucleotide-diphossugar_trans"/>
</dbReference>
<evidence type="ECO:0000313" key="2">
    <source>
        <dbReference type="EMBL" id="QAA82913.1"/>
    </source>
</evidence>
<dbReference type="RefSeq" id="WP_128251277.1">
    <property type="nucleotide sequence ID" value="NZ_CP034951.1"/>
</dbReference>
<dbReference type="SUPFAM" id="SSF53448">
    <property type="entry name" value="Nucleotide-diphospho-sugar transferases"/>
    <property type="match status" value="1"/>
</dbReference>
<keyword evidence="3" id="KW-1185">Reference proteome</keyword>
<reference evidence="2 3" key="1">
    <citation type="submission" date="2019-01" db="EMBL/GenBank/DDBJ databases">
        <title>Complete genome sequencing of Aequorivita sp. H23M31.</title>
        <authorList>
            <person name="Bae J.-W."/>
        </authorList>
    </citation>
    <scope>NUCLEOTIDE SEQUENCE [LARGE SCALE GENOMIC DNA]</scope>
    <source>
        <strain evidence="2 3">H23M31</strain>
    </source>
</reference>
<dbReference type="GO" id="GO:0016740">
    <property type="term" value="F:transferase activity"/>
    <property type="evidence" value="ECO:0007669"/>
    <property type="project" value="UniProtKB-KW"/>
</dbReference>
<evidence type="ECO:0000313" key="3">
    <source>
        <dbReference type="Proteomes" id="UP000285517"/>
    </source>
</evidence>
<dbReference type="OrthoDB" id="6307329at2"/>
<name>A0A410G6M1_9FLAO</name>
<feature type="domain" description="Glycosyltransferase 2-like" evidence="1">
    <location>
        <begin position="5"/>
        <end position="122"/>
    </location>
</feature>
<dbReference type="AlphaFoldDB" id="A0A410G6M1"/>
<keyword evidence="2" id="KW-0808">Transferase</keyword>
<evidence type="ECO:0000259" key="1">
    <source>
        <dbReference type="Pfam" id="PF00535"/>
    </source>
</evidence>
<dbReference type="PANTHER" id="PTHR43685:SF2">
    <property type="entry name" value="GLYCOSYLTRANSFERASE 2-LIKE DOMAIN-CONTAINING PROTEIN"/>
    <property type="match status" value="1"/>
</dbReference>
<dbReference type="InterPro" id="IPR050834">
    <property type="entry name" value="Glycosyltransf_2"/>
</dbReference>
<organism evidence="2 3">
    <name type="scientific">Aequorivita ciconiae</name>
    <dbReference type="NCBI Taxonomy" id="2494375"/>
    <lineage>
        <taxon>Bacteria</taxon>
        <taxon>Pseudomonadati</taxon>
        <taxon>Bacteroidota</taxon>
        <taxon>Flavobacteriia</taxon>
        <taxon>Flavobacteriales</taxon>
        <taxon>Flavobacteriaceae</taxon>
        <taxon>Aequorivita</taxon>
    </lineage>
</organism>
<dbReference type="EMBL" id="CP034951">
    <property type="protein sequence ID" value="QAA82913.1"/>
    <property type="molecule type" value="Genomic_DNA"/>
</dbReference>